<evidence type="ECO:0000256" key="1">
    <source>
        <dbReference type="ARBA" id="ARBA00016068"/>
    </source>
</evidence>
<evidence type="ECO:0000256" key="2">
    <source>
        <dbReference type="ARBA" id="ARBA00022618"/>
    </source>
</evidence>
<feature type="domain" description="Cullin family profile" evidence="7">
    <location>
        <begin position="467"/>
        <end position="687"/>
    </location>
</feature>
<comment type="similarity">
    <text evidence="6">Belongs to the cullin family.</text>
</comment>
<dbReference type="InterPro" id="IPR044554">
    <property type="entry name" value="ANAPC2"/>
</dbReference>
<dbReference type="Pfam" id="PF26557">
    <property type="entry name" value="Cullin_AB"/>
    <property type="match status" value="1"/>
</dbReference>
<keyword evidence="4" id="KW-0833">Ubl conjugation pathway</keyword>
<dbReference type="GO" id="GO:0007091">
    <property type="term" value="P:metaphase/anaphase transition of mitotic cell cycle"/>
    <property type="evidence" value="ECO:0007669"/>
    <property type="project" value="TreeGrafter"/>
</dbReference>
<reference evidence="8 9" key="1">
    <citation type="submission" date="2020-06" db="EMBL/GenBank/DDBJ databases">
        <title>The yeast mating-type switching endonuclease HO is a domesticated member of an unorthodox homing genetic element family.</title>
        <authorList>
            <person name="Coughlan A.Y."/>
            <person name="Lombardi L."/>
            <person name="Braun-Galleani S."/>
            <person name="Martos A.R."/>
            <person name="Galeote V."/>
            <person name="Bigey F."/>
            <person name="Dequin S."/>
            <person name="Byrne K.P."/>
            <person name="Wolfe K.H."/>
        </authorList>
    </citation>
    <scope>NUCLEOTIDE SEQUENCE [LARGE SCALE GENOMIC DNA]</scope>
    <source>
        <strain evidence="8 9">CBS2947</strain>
    </source>
</reference>
<dbReference type="Gene3D" id="1.10.10.10">
    <property type="entry name" value="Winged helix-like DNA-binding domain superfamily/Winged helix DNA-binding domain"/>
    <property type="match status" value="1"/>
</dbReference>
<dbReference type="GO" id="GO:0051301">
    <property type="term" value="P:cell division"/>
    <property type="evidence" value="ECO:0007669"/>
    <property type="project" value="UniProtKB-KW"/>
</dbReference>
<gene>
    <name evidence="8" type="ORF">HG537_0H01350</name>
</gene>
<dbReference type="GO" id="GO:0005680">
    <property type="term" value="C:anaphase-promoting complex"/>
    <property type="evidence" value="ECO:0007669"/>
    <property type="project" value="TreeGrafter"/>
</dbReference>
<accession>A0A7H9HYB8</accession>
<dbReference type="GO" id="GO:0070979">
    <property type="term" value="P:protein K11-linked ubiquitination"/>
    <property type="evidence" value="ECO:0007669"/>
    <property type="project" value="TreeGrafter"/>
</dbReference>
<protein>
    <recommendedName>
        <fullName evidence="1">Anaphase-promoting complex subunit 2</fullName>
    </recommendedName>
</protein>
<keyword evidence="3" id="KW-0498">Mitosis</keyword>
<dbReference type="AlphaFoldDB" id="A0A7H9HYB8"/>
<dbReference type="SUPFAM" id="SSF75632">
    <property type="entry name" value="Cullin homology domain"/>
    <property type="match status" value="1"/>
</dbReference>
<evidence type="ECO:0000256" key="6">
    <source>
        <dbReference type="PROSITE-ProRule" id="PRU00330"/>
    </source>
</evidence>
<dbReference type="OrthoDB" id="5581181at2759"/>
<dbReference type="InterPro" id="IPR016158">
    <property type="entry name" value="Cullin_homology"/>
</dbReference>
<name>A0A7H9HYB8_9SACH</name>
<dbReference type="PANTHER" id="PTHR45957">
    <property type="entry name" value="ANAPHASE-PROMOTING COMPLEX SUBUNIT 2"/>
    <property type="match status" value="1"/>
</dbReference>
<dbReference type="SUPFAM" id="SSF46785">
    <property type="entry name" value="Winged helix' DNA-binding domain"/>
    <property type="match status" value="1"/>
</dbReference>
<dbReference type="InterPro" id="IPR036317">
    <property type="entry name" value="Cullin_homology_sf"/>
</dbReference>
<dbReference type="Proteomes" id="UP000510647">
    <property type="component" value="Chromosome 8"/>
</dbReference>
<dbReference type="Pfam" id="PF25773">
    <property type="entry name" value="TPR_ANAPC2"/>
    <property type="match status" value="1"/>
</dbReference>
<evidence type="ECO:0000313" key="8">
    <source>
        <dbReference type="EMBL" id="QLQ82373.1"/>
    </source>
</evidence>
<dbReference type="Pfam" id="PF08672">
    <property type="entry name" value="ANAPC2"/>
    <property type="match status" value="1"/>
</dbReference>
<organism evidence="8 9">
    <name type="scientific">Torulaspora globosa</name>
    <dbReference type="NCBI Taxonomy" id="48254"/>
    <lineage>
        <taxon>Eukaryota</taxon>
        <taxon>Fungi</taxon>
        <taxon>Dikarya</taxon>
        <taxon>Ascomycota</taxon>
        <taxon>Saccharomycotina</taxon>
        <taxon>Saccharomycetes</taxon>
        <taxon>Saccharomycetales</taxon>
        <taxon>Saccharomycetaceae</taxon>
        <taxon>Torulaspora</taxon>
    </lineage>
</organism>
<dbReference type="Gene3D" id="3.30.230.130">
    <property type="entry name" value="Cullin, Chain C, Domain 2"/>
    <property type="match status" value="1"/>
</dbReference>
<dbReference type="InterPro" id="IPR036388">
    <property type="entry name" value="WH-like_DNA-bd_sf"/>
</dbReference>
<dbReference type="InterPro" id="IPR014786">
    <property type="entry name" value="ANAPC2_C"/>
</dbReference>
<dbReference type="EMBL" id="CP059274">
    <property type="protein sequence ID" value="QLQ82373.1"/>
    <property type="molecule type" value="Genomic_DNA"/>
</dbReference>
<dbReference type="InterPro" id="IPR036390">
    <property type="entry name" value="WH_DNA-bd_sf"/>
</dbReference>
<dbReference type="SMART" id="SM01013">
    <property type="entry name" value="APC2"/>
    <property type="match status" value="1"/>
</dbReference>
<evidence type="ECO:0000313" key="9">
    <source>
        <dbReference type="Proteomes" id="UP000510647"/>
    </source>
</evidence>
<evidence type="ECO:0000259" key="7">
    <source>
        <dbReference type="PROSITE" id="PS50069"/>
    </source>
</evidence>
<evidence type="ECO:0000256" key="5">
    <source>
        <dbReference type="ARBA" id="ARBA00023306"/>
    </source>
</evidence>
<dbReference type="PANTHER" id="PTHR45957:SF1">
    <property type="entry name" value="ANAPHASE-PROMOTING COMPLEX SUBUNIT 2"/>
    <property type="match status" value="1"/>
</dbReference>
<keyword evidence="5" id="KW-0131">Cell cycle</keyword>
<sequence>MPECQTDEIGTLRSGIEEIVQRLHPGCDDDLESLLTWLNPNEPSSNHHMRPPPLRLKDTMKLLVNQYYNGQYNSKNEFEISKGLSFDLTNLLPQFYVYQVRYHFFASFDSIKSFKDIQKLERYYDFPLKYIYLFQSNPDEWIMEKDSLRHYLINRNVEFLRNLKQRLAVLMMDDDYEVIEDILDWVNKAGGNVSSTELLMDVIFLKITKYCESHLDGVFSERFLVMKTYNKFITKYWVHITRLLACSVDDHELTNVIYSVFEKQFLRIRTKQAFEIFVANYPSSEPTILEMRKLLTNSKQLRKLIVLFLVEFEARILNPSVTTVDAFLAYVKCVKAFLTLDPSGKYLHSISSFVRSRFQERSDLVTVLLYAIMDLRSSELLEDPHVQVNAASLKALADEFKKSELAIDHDSSFTTGDRNAVADSLTVGGSLPYEEVMEQFLSWTPDSSIILPQSSVKQSPSHGLLDILLELFESKDFFISEFLKLQTKRLLSLKYYRLDKNWSNCLQILKKKLSNGTQATSIGITPSGNPSENTRSEDYSNINYIDVMLWDVKCSLELCQQMHQVSGLDPRIYPKFISYLYWNYHWDTGHSFELPQGLEQELEKYCRVYSEMRPGRALKLCRDQGVVEIELTFEDGRRESLDVTLEQYSVIQQFNADHRSPSLTAEDISAILKMDLARAKSVLRFWVEKRILLLENGYYIVQESKQSADPAVAYNVASGSGSASSLPERQDLTTDHQSQVPSILKNVWPFIQGMLMNLGSLKVEKIHSFLRATVPKELGYSAITQSHLDFYLSSLVEEERLECTSNGSYKLRN</sequence>
<dbReference type="PROSITE" id="PS50069">
    <property type="entry name" value="CULLIN_2"/>
    <property type="match status" value="1"/>
</dbReference>
<dbReference type="InterPro" id="IPR059120">
    <property type="entry name" value="Cullin-like_AB"/>
</dbReference>
<evidence type="ECO:0000256" key="4">
    <source>
        <dbReference type="ARBA" id="ARBA00022786"/>
    </source>
</evidence>
<keyword evidence="2" id="KW-0132">Cell division</keyword>
<evidence type="ECO:0000256" key="3">
    <source>
        <dbReference type="ARBA" id="ARBA00022776"/>
    </source>
</evidence>
<dbReference type="InterPro" id="IPR057975">
    <property type="entry name" value="TPR_ANAPC2"/>
</dbReference>
<dbReference type="GO" id="GO:0031625">
    <property type="term" value="F:ubiquitin protein ligase binding"/>
    <property type="evidence" value="ECO:0007669"/>
    <property type="project" value="InterPro"/>
</dbReference>
<keyword evidence="9" id="KW-1185">Reference proteome</keyword>
<proteinExistence type="inferred from homology"/>
<dbReference type="GO" id="GO:0006511">
    <property type="term" value="P:ubiquitin-dependent protein catabolic process"/>
    <property type="evidence" value="ECO:0007669"/>
    <property type="project" value="InterPro"/>
</dbReference>